<evidence type="ECO:0000256" key="11">
    <source>
        <dbReference type="RuleBase" id="RU004450"/>
    </source>
</evidence>
<evidence type="ECO:0000256" key="8">
    <source>
        <dbReference type="ARBA" id="ARBA00023065"/>
    </source>
</evidence>
<organism evidence="13">
    <name type="scientific">Ixodes ricinus</name>
    <name type="common">Common tick</name>
    <name type="synonym">Acarus ricinus</name>
    <dbReference type="NCBI Taxonomy" id="34613"/>
    <lineage>
        <taxon>Eukaryota</taxon>
        <taxon>Metazoa</taxon>
        <taxon>Ecdysozoa</taxon>
        <taxon>Arthropoda</taxon>
        <taxon>Chelicerata</taxon>
        <taxon>Arachnida</taxon>
        <taxon>Acari</taxon>
        <taxon>Parasitiformes</taxon>
        <taxon>Ixodida</taxon>
        <taxon>Ixodoidea</taxon>
        <taxon>Ixodidae</taxon>
        <taxon>Ixodinae</taxon>
        <taxon>Ixodes</taxon>
    </lineage>
</organism>
<dbReference type="InterPro" id="IPR045083">
    <property type="entry name" value="ATP_synth_F0_asu_bact/mt"/>
</dbReference>
<dbReference type="SUPFAM" id="SSF81336">
    <property type="entry name" value="F1F0 ATP synthase subunit A"/>
    <property type="match status" value="1"/>
</dbReference>
<dbReference type="EMBL" id="KF197134">
    <property type="protein sequence ID" value="AGW06962.1"/>
    <property type="molecule type" value="Genomic_DNA"/>
</dbReference>
<sequence length="221" mass="25745">MMMNLFSIFDPSSSSNLSLNWLSMISIMFIIPMNFWMISSRHQKFWKIIFFKIFNEIKNNLFLKSQKFISIYISIFFSILMFNCLGLMPYVFTPSSHIILSMIMAFPLWLTLMLKGWITSFNKMMTHLVPLGSPMILTFFMVIIESISNLIRPITLSVRLSANMISGHLLIHLLTSIPFSYPMSMLFIFPIMLFLMILETAVAMIQSYVFITLSSLYTNEI</sequence>
<name>A0A088BD20_IXORI</name>
<keyword evidence="3" id="KW-0813">Transport</keyword>
<dbReference type="AlphaFoldDB" id="A0A088BD20"/>
<keyword evidence="5 12" id="KW-0812">Transmembrane</keyword>
<evidence type="ECO:0000256" key="5">
    <source>
        <dbReference type="ARBA" id="ARBA00022692"/>
    </source>
</evidence>
<evidence type="ECO:0000313" key="13">
    <source>
        <dbReference type="EMBL" id="AGW06962.1"/>
    </source>
</evidence>
<comment type="subcellular location">
    <subcellularLocation>
        <location evidence="1">Membrane</location>
        <topology evidence="1">Multi-pass membrane protein</topology>
    </subcellularLocation>
    <subcellularLocation>
        <location evidence="11">Mitochondrion inner membrane</location>
        <topology evidence="11">Multi-pass membrane protein</topology>
    </subcellularLocation>
</comment>
<comment type="similarity">
    <text evidence="2">Belongs to the ATPase A chain family.</text>
</comment>
<proteinExistence type="inferred from homology"/>
<dbReference type="InterPro" id="IPR000568">
    <property type="entry name" value="ATP_synth_F0_asu"/>
</dbReference>
<dbReference type="GO" id="GO:0046933">
    <property type="term" value="F:proton-transporting ATP synthase activity, rotational mechanism"/>
    <property type="evidence" value="ECO:0007669"/>
    <property type="project" value="TreeGrafter"/>
</dbReference>
<keyword evidence="6" id="KW-0375">Hydrogen ion transport</keyword>
<keyword evidence="10" id="KW-0066">ATP synthesis</keyword>
<gene>
    <name evidence="13" type="primary">atp6</name>
</gene>
<feature type="transmembrane region" description="Helical" evidence="12">
    <location>
        <begin position="68"/>
        <end position="92"/>
    </location>
</feature>
<dbReference type="PANTHER" id="PTHR11410">
    <property type="entry name" value="ATP SYNTHASE SUBUNIT A"/>
    <property type="match status" value="1"/>
</dbReference>
<evidence type="ECO:0000256" key="3">
    <source>
        <dbReference type="ARBA" id="ARBA00022448"/>
    </source>
</evidence>
<dbReference type="GO" id="GO:0005743">
    <property type="term" value="C:mitochondrial inner membrane"/>
    <property type="evidence" value="ECO:0007669"/>
    <property type="project" value="UniProtKB-SubCell"/>
</dbReference>
<dbReference type="PRINTS" id="PR00123">
    <property type="entry name" value="ATPASEA"/>
</dbReference>
<evidence type="ECO:0000256" key="7">
    <source>
        <dbReference type="ARBA" id="ARBA00022989"/>
    </source>
</evidence>
<dbReference type="Pfam" id="PF00119">
    <property type="entry name" value="ATP-synt_A"/>
    <property type="match status" value="1"/>
</dbReference>
<keyword evidence="9 12" id="KW-0472">Membrane</keyword>
<dbReference type="PROSITE" id="PS00449">
    <property type="entry name" value="ATPASE_A"/>
    <property type="match status" value="1"/>
</dbReference>
<keyword evidence="13" id="KW-0496">Mitochondrion</keyword>
<feature type="transmembrane region" description="Helical" evidence="12">
    <location>
        <begin position="98"/>
        <end position="118"/>
    </location>
</feature>
<evidence type="ECO:0000256" key="1">
    <source>
        <dbReference type="ARBA" id="ARBA00004141"/>
    </source>
</evidence>
<feature type="transmembrane region" description="Helical" evidence="12">
    <location>
        <begin position="186"/>
        <end position="211"/>
    </location>
</feature>
<evidence type="ECO:0000256" key="4">
    <source>
        <dbReference type="ARBA" id="ARBA00022547"/>
    </source>
</evidence>
<dbReference type="InterPro" id="IPR035908">
    <property type="entry name" value="F0_ATP_A_sf"/>
</dbReference>
<dbReference type="NCBIfam" id="TIGR01131">
    <property type="entry name" value="ATP_synt_6_or_A"/>
    <property type="match status" value="1"/>
</dbReference>
<evidence type="ECO:0000256" key="10">
    <source>
        <dbReference type="ARBA" id="ARBA00023310"/>
    </source>
</evidence>
<dbReference type="InterPro" id="IPR023011">
    <property type="entry name" value="ATP_synth_F0_asu_AS"/>
</dbReference>
<evidence type="ECO:0000256" key="6">
    <source>
        <dbReference type="ARBA" id="ARBA00022781"/>
    </source>
</evidence>
<dbReference type="Gene3D" id="1.20.120.220">
    <property type="entry name" value="ATP synthase, F0 complex, subunit A"/>
    <property type="match status" value="1"/>
</dbReference>
<keyword evidence="7 12" id="KW-1133">Transmembrane helix</keyword>
<dbReference type="GO" id="GO:0045259">
    <property type="term" value="C:proton-transporting ATP synthase complex"/>
    <property type="evidence" value="ECO:0007669"/>
    <property type="project" value="UniProtKB-KW"/>
</dbReference>
<protein>
    <recommendedName>
        <fullName evidence="11">ATP synthase subunit a</fullName>
    </recommendedName>
</protein>
<evidence type="ECO:0000256" key="9">
    <source>
        <dbReference type="ARBA" id="ARBA00023136"/>
    </source>
</evidence>
<evidence type="ECO:0000256" key="2">
    <source>
        <dbReference type="ARBA" id="ARBA00006810"/>
    </source>
</evidence>
<accession>A0A088BD20</accession>
<dbReference type="PANTHER" id="PTHR11410:SF0">
    <property type="entry name" value="ATP SYNTHASE SUBUNIT A"/>
    <property type="match status" value="1"/>
</dbReference>
<keyword evidence="4" id="KW-0138">CF(0)</keyword>
<evidence type="ECO:0000256" key="12">
    <source>
        <dbReference type="SAM" id="Phobius"/>
    </source>
</evidence>
<geneLocation type="mitochondrion" evidence="13"/>
<keyword evidence="8" id="KW-0406">Ion transport</keyword>
<dbReference type="CDD" id="cd00310">
    <property type="entry name" value="ATP-synt_Fo_a_6"/>
    <property type="match status" value="1"/>
</dbReference>
<feature type="transmembrane region" description="Helical" evidence="12">
    <location>
        <begin position="20"/>
        <end position="38"/>
    </location>
</feature>
<reference evidence="13" key="1">
    <citation type="submission" date="2013-06" db="EMBL/GenBank/DDBJ databases">
        <title>Complete mitochondrial genomes reveal ancient population structure of the European Lyme disease vector, Ixodes ricinus.</title>
        <authorList>
            <person name="Carpi G."/>
            <person name="Kim H.I."/>
            <person name="Ratan A."/>
            <person name="Drautz D.I."/>
            <person name="Kazimirova M."/>
            <person name="Rizzoli A."/>
            <person name="Schuster S.C."/>
        </authorList>
    </citation>
    <scope>NUCLEOTIDE SEQUENCE</scope>
    <source>
        <strain evidence="13">IR_27</strain>
    </source>
</reference>